<keyword evidence="1" id="KW-0812">Transmembrane</keyword>
<reference evidence="2 3" key="1">
    <citation type="journal article" date="2019" name="Int. J. Syst. Evol. Microbiol.">
        <title>The Global Catalogue of Microorganisms (GCM) 10K type strain sequencing project: providing services to taxonomists for standard genome sequencing and annotation.</title>
        <authorList>
            <consortium name="The Broad Institute Genomics Platform"/>
            <consortium name="The Broad Institute Genome Sequencing Center for Infectious Disease"/>
            <person name="Wu L."/>
            <person name="Ma J."/>
        </authorList>
    </citation>
    <scope>NUCLEOTIDE SEQUENCE [LARGE SCALE GENOMIC DNA]</scope>
    <source>
        <strain evidence="2 3">JCM 15914</strain>
    </source>
</reference>
<protein>
    <recommendedName>
        <fullName evidence="4">Integral membrane protein</fullName>
    </recommendedName>
</protein>
<feature type="transmembrane region" description="Helical" evidence="1">
    <location>
        <begin position="113"/>
        <end position="135"/>
    </location>
</feature>
<gene>
    <name evidence="2" type="ORF">GCM10009824_10630</name>
</gene>
<dbReference type="EMBL" id="BAAAQA010000011">
    <property type="protein sequence ID" value="GAA2113795.1"/>
    <property type="molecule type" value="Genomic_DNA"/>
</dbReference>
<keyword evidence="3" id="KW-1185">Reference proteome</keyword>
<evidence type="ECO:0000256" key="1">
    <source>
        <dbReference type="SAM" id="Phobius"/>
    </source>
</evidence>
<evidence type="ECO:0008006" key="4">
    <source>
        <dbReference type="Google" id="ProtNLM"/>
    </source>
</evidence>
<comment type="caution">
    <text evidence="2">The sequence shown here is derived from an EMBL/GenBank/DDBJ whole genome shotgun (WGS) entry which is preliminary data.</text>
</comment>
<evidence type="ECO:0000313" key="3">
    <source>
        <dbReference type="Proteomes" id="UP001500166"/>
    </source>
</evidence>
<dbReference type="RefSeq" id="WP_344223977.1">
    <property type="nucleotide sequence ID" value="NZ_BAAAQA010000011.1"/>
</dbReference>
<feature type="transmembrane region" description="Helical" evidence="1">
    <location>
        <begin position="37"/>
        <end position="54"/>
    </location>
</feature>
<keyword evidence="1" id="KW-0472">Membrane</keyword>
<proteinExistence type="predicted"/>
<name>A0ABN2XM00_9MICC</name>
<sequence length="205" mass="21129">MASRARRLARGWAASLIATGLGAASHAAVDGTWPPVILILLSAALAAPVCMLLAGRLLSRMSVAAAVLASQGLFHGLFAQSGHGVTAVDHTHHVTGAGVEGTPQLVVSVAPGLAHHAAGMLAAHVIAAVATYALLRHGEVAAVRLLEVLSLRVLAWVRVPVLPVIRTVPRRIAWTSPRALTDQLLLPVVQSFRGPPARGTAPAFA</sequence>
<dbReference type="Proteomes" id="UP001500166">
    <property type="component" value="Unassembled WGS sequence"/>
</dbReference>
<keyword evidence="1" id="KW-1133">Transmembrane helix</keyword>
<evidence type="ECO:0000313" key="2">
    <source>
        <dbReference type="EMBL" id="GAA2113795.1"/>
    </source>
</evidence>
<accession>A0ABN2XM00</accession>
<feature type="transmembrane region" description="Helical" evidence="1">
    <location>
        <begin position="61"/>
        <end position="79"/>
    </location>
</feature>
<organism evidence="2 3">
    <name type="scientific">Kocuria atrinae</name>
    <dbReference type="NCBI Taxonomy" id="592377"/>
    <lineage>
        <taxon>Bacteria</taxon>
        <taxon>Bacillati</taxon>
        <taxon>Actinomycetota</taxon>
        <taxon>Actinomycetes</taxon>
        <taxon>Micrococcales</taxon>
        <taxon>Micrococcaceae</taxon>
        <taxon>Kocuria</taxon>
    </lineage>
</organism>